<dbReference type="InterPro" id="IPR013830">
    <property type="entry name" value="SGNH_hydro"/>
</dbReference>
<feature type="domain" description="SGNH hydrolase-type esterase" evidence="1">
    <location>
        <begin position="2"/>
        <end position="183"/>
    </location>
</feature>
<evidence type="ECO:0000313" key="2">
    <source>
        <dbReference type="EMBL" id="EIM76440.1"/>
    </source>
</evidence>
<dbReference type="AlphaFoldDB" id="I5C3N8"/>
<keyword evidence="3" id="KW-1185">Reference proteome</keyword>
<organism evidence="2 3">
    <name type="scientific">Nitritalea halalkaliphila LW7</name>
    <dbReference type="NCBI Taxonomy" id="1189621"/>
    <lineage>
        <taxon>Bacteria</taxon>
        <taxon>Pseudomonadati</taxon>
        <taxon>Bacteroidota</taxon>
        <taxon>Cytophagia</taxon>
        <taxon>Cytophagales</taxon>
        <taxon>Cyclobacteriaceae</taxon>
        <taxon>Nitritalea</taxon>
    </lineage>
</organism>
<dbReference type="Proteomes" id="UP000005551">
    <property type="component" value="Unassembled WGS sequence"/>
</dbReference>
<sequence length="188" mass="20658">MALGDSYTIGEGVGPKDTYPEQLRALLSVEKIKLAEPLIIARTGWTTDELSAGIDDAEIAGQTYALVTLLIGVNNQYRGRAVEDYAREFEQLLDRAIAFAGGREERVFVLSIPDWGVTPFAEEREVDRQAVAAAIDAYNAQKRAICAEKGVHFTDITETYRQIGAEVPSLVSDKLHPSALVYARWAKA</sequence>
<protein>
    <recommendedName>
        <fullName evidence="1">SGNH hydrolase-type esterase domain-containing protein</fullName>
    </recommendedName>
</protein>
<dbReference type="SUPFAM" id="SSF52266">
    <property type="entry name" value="SGNH hydrolase"/>
    <property type="match status" value="1"/>
</dbReference>
<dbReference type="EMBL" id="AJYA01000021">
    <property type="protein sequence ID" value="EIM76440.1"/>
    <property type="molecule type" value="Genomic_DNA"/>
</dbReference>
<comment type="caution">
    <text evidence="2">The sequence shown here is derived from an EMBL/GenBank/DDBJ whole genome shotgun (WGS) entry which is preliminary data.</text>
</comment>
<reference evidence="2 3" key="1">
    <citation type="submission" date="2012-05" db="EMBL/GenBank/DDBJ databases">
        <title>Genome sequence of Nitritalea halalkaliphila LW7.</title>
        <authorList>
            <person name="Jangir P.K."/>
            <person name="Singh A."/>
            <person name="Shivaji S."/>
            <person name="Sharma R."/>
        </authorList>
    </citation>
    <scope>NUCLEOTIDE SEQUENCE [LARGE SCALE GENOMIC DNA]</scope>
    <source>
        <strain evidence="2 3">LW7</strain>
    </source>
</reference>
<proteinExistence type="predicted"/>
<dbReference type="STRING" id="1189621.A3SI_10519"/>
<dbReference type="InterPro" id="IPR036514">
    <property type="entry name" value="SGNH_hydro_sf"/>
</dbReference>
<dbReference type="CDD" id="cd01832">
    <property type="entry name" value="SGNH_hydrolase_like_1"/>
    <property type="match status" value="1"/>
</dbReference>
<gene>
    <name evidence="2" type="ORF">A3SI_10519</name>
</gene>
<dbReference type="GO" id="GO:0016788">
    <property type="term" value="F:hydrolase activity, acting on ester bonds"/>
    <property type="evidence" value="ECO:0007669"/>
    <property type="project" value="UniProtKB-ARBA"/>
</dbReference>
<evidence type="ECO:0000313" key="3">
    <source>
        <dbReference type="Proteomes" id="UP000005551"/>
    </source>
</evidence>
<dbReference type="Gene3D" id="3.40.50.1110">
    <property type="entry name" value="SGNH hydrolase"/>
    <property type="match status" value="1"/>
</dbReference>
<dbReference type="Pfam" id="PF13472">
    <property type="entry name" value="Lipase_GDSL_2"/>
    <property type="match status" value="1"/>
</dbReference>
<accession>I5C3N8</accession>
<name>I5C3N8_9BACT</name>
<evidence type="ECO:0000259" key="1">
    <source>
        <dbReference type="Pfam" id="PF13472"/>
    </source>
</evidence>